<dbReference type="Gene3D" id="1.50.10.10">
    <property type="match status" value="1"/>
</dbReference>
<dbReference type="InterPro" id="IPR008928">
    <property type="entry name" value="6-hairpin_glycosidase_sf"/>
</dbReference>
<dbReference type="OrthoDB" id="49490at2"/>
<dbReference type="RefSeq" id="WP_115870117.1">
    <property type="nucleotide sequence ID" value="NZ_QREG01000028.1"/>
</dbReference>
<dbReference type="AlphaFoldDB" id="A0A3D9KZW7"/>
<dbReference type="Proteomes" id="UP000256779">
    <property type="component" value="Unassembled WGS sequence"/>
</dbReference>
<proteinExistence type="predicted"/>
<dbReference type="EMBL" id="QREG01000028">
    <property type="protein sequence ID" value="RED92825.1"/>
    <property type="molecule type" value="Genomic_DNA"/>
</dbReference>
<feature type="domain" description="Alpha-L-rhamnosidase six-hairpin glycosidase" evidence="1">
    <location>
        <begin position="389"/>
        <end position="514"/>
    </location>
</feature>
<sequence length="775" mass="85936">MKWIVFALLAGLVACNSAPKGPKTLSQTLADLPSVTGKSDYLSSPYVAAGDRLYVVGHQDGTFPDLGWHVTGEMGGIWNHPIKLLDGFALSITQDSTYCLPPALQFINYPLANQHIYQLPDFEVVRTQFVPDSLEGVVVEYLFRKIKTSQKLNVSFTALIDLRPVWLADSLNIQDGADQVSFDIANGLLAKDSLNPWYVAVKSSVESAPRSVTACANSRRGKGVDASLNSTLMLNEGKETVITYYIGGSYQSEDAAHETLNHLSTQSIALLTKKKAKYEKLTQTAKLSVPDERIEQMYRWTKYNTDWLMRDVPEIGRGLSAGIPDYPWWFGTDNTYALQGLLATGQHQEVKNTLQLIIELSGRVNDNGKIMHEASTNGVVFNPGNLNTTPYFIHLLWKYYLWTGDLAFLQKHYQLVKDGLLWVESQDKDGNGFPDGAGMMEIHGLHSEMIDVVAYTQAAYAAASNMAELFGEPKLAAQYAAKATLLKEEINTTWWVADANSFADFRATRAQAIKLIDDAIVRADTINKPWAIAELQRTQDRVARLRDNRTRGFVVHHNWVVNTPMEIGIADPEKAKAALVTARNYTNKFGMYVTGIDRDENQEQSSKWKAFSYVGAVMTLPTGVQAIAEARYGRPEHSLAYLKMLANGFSYALPGSMYEVSPDYGMIAQAWNSYAVATPIIEHLFGIEPNAGEKRITITPNFPPAWQQASIANVKIGDNSLTIEKNGSQLSIKQTLPDWTITVKTHNGQATLSTDKIANKKNQVSFSGTEKIVHL</sequence>
<organism evidence="2 3">
    <name type="scientific">Marinoscillum furvescens DSM 4134</name>
    <dbReference type="NCBI Taxonomy" id="1122208"/>
    <lineage>
        <taxon>Bacteria</taxon>
        <taxon>Pseudomonadati</taxon>
        <taxon>Bacteroidota</taxon>
        <taxon>Cytophagia</taxon>
        <taxon>Cytophagales</taxon>
        <taxon>Reichenbachiellaceae</taxon>
        <taxon>Marinoscillum</taxon>
    </lineage>
</organism>
<reference evidence="2 3" key="1">
    <citation type="submission" date="2018-07" db="EMBL/GenBank/DDBJ databases">
        <title>Genomic Encyclopedia of Type Strains, Phase IV (KMG-IV): sequencing the most valuable type-strain genomes for metagenomic binning, comparative biology and taxonomic classification.</title>
        <authorList>
            <person name="Goeker M."/>
        </authorList>
    </citation>
    <scope>NUCLEOTIDE SEQUENCE [LARGE SCALE GENOMIC DNA]</scope>
    <source>
        <strain evidence="2 3">DSM 4134</strain>
    </source>
</reference>
<protein>
    <recommendedName>
        <fullName evidence="1">Alpha-L-rhamnosidase six-hairpin glycosidase domain-containing protein</fullName>
    </recommendedName>
</protein>
<evidence type="ECO:0000259" key="1">
    <source>
        <dbReference type="Pfam" id="PF17389"/>
    </source>
</evidence>
<dbReference type="InterPro" id="IPR012341">
    <property type="entry name" value="6hp_glycosidase-like_sf"/>
</dbReference>
<gene>
    <name evidence="2" type="ORF">C7460_12842</name>
</gene>
<dbReference type="InterPro" id="IPR035396">
    <property type="entry name" value="Bac_rhamnosid6H"/>
</dbReference>
<dbReference type="GO" id="GO:0005975">
    <property type="term" value="P:carbohydrate metabolic process"/>
    <property type="evidence" value="ECO:0007669"/>
    <property type="project" value="InterPro"/>
</dbReference>
<dbReference type="Pfam" id="PF17389">
    <property type="entry name" value="Bac_rhamnosid6H"/>
    <property type="match status" value="1"/>
</dbReference>
<evidence type="ECO:0000313" key="3">
    <source>
        <dbReference type="Proteomes" id="UP000256779"/>
    </source>
</evidence>
<keyword evidence="3" id="KW-1185">Reference proteome</keyword>
<name>A0A3D9KZW7_MARFU</name>
<evidence type="ECO:0000313" key="2">
    <source>
        <dbReference type="EMBL" id="RED92825.1"/>
    </source>
</evidence>
<dbReference type="SUPFAM" id="SSF48208">
    <property type="entry name" value="Six-hairpin glycosidases"/>
    <property type="match status" value="1"/>
</dbReference>
<accession>A0A3D9KZW7</accession>
<dbReference type="PROSITE" id="PS51257">
    <property type="entry name" value="PROKAR_LIPOPROTEIN"/>
    <property type="match status" value="1"/>
</dbReference>
<comment type="caution">
    <text evidence="2">The sequence shown here is derived from an EMBL/GenBank/DDBJ whole genome shotgun (WGS) entry which is preliminary data.</text>
</comment>